<evidence type="ECO:0000313" key="4">
    <source>
        <dbReference type="Proteomes" id="UP000603227"/>
    </source>
</evidence>
<keyword evidence="4" id="KW-1185">Reference proteome</keyword>
<evidence type="ECO:0000313" key="3">
    <source>
        <dbReference type="EMBL" id="GHH83714.1"/>
    </source>
</evidence>
<gene>
    <name evidence="3" type="ORF">GCM10017771_11000</name>
</gene>
<feature type="compositionally biased region" description="Low complexity" evidence="1">
    <location>
        <begin position="140"/>
        <end position="158"/>
    </location>
</feature>
<organism evidence="3 4">
    <name type="scientific">Streptomyces capitiformicae</name>
    <dbReference type="NCBI Taxonomy" id="2014920"/>
    <lineage>
        <taxon>Bacteria</taxon>
        <taxon>Bacillati</taxon>
        <taxon>Actinomycetota</taxon>
        <taxon>Actinomycetes</taxon>
        <taxon>Kitasatosporales</taxon>
        <taxon>Streptomycetaceae</taxon>
        <taxon>Streptomyces</taxon>
    </lineage>
</organism>
<dbReference type="InterPro" id="IPR003431">
    <property type="entry name" value="B-propeller_Phytase"/>
</dbReference>
<sequence length="168" mass="17778">MPADLGAKPKLIDKVREYGVPATFDEATEECVAGADPGYGGTHLSADVEGLTILDEGDGDGDGYLLASSQGDNTFAAYDREVSDNNEYESGFRIAAGTVDGSEEYDGAAVLNAPWAPATRTACWWCRTGTTPRTRRTRTGRPGTTPTSSSSIWASSPTRWTGMAEATQ</sequence>
<dbReference type="Gene3D" id="2.120.10.30">
    <property type="entry name" value="TolB, C-terminal domain"/>
    <property type="match status" value="1"/>
</dbReference>
<dbReference type="EMBL" id="BNAT01000003">
    <property type="protein sequence ID" value="GHH83714.1"/>
    <property type="molecule type" value="Genomic_DNA"/>
</dbReference>
<dbReference type="PROSITE" id="PS51662">
    <property type="entry name" value="BP_PHYTASE"/>
    <property type="match status" value="1"/>
</dbReference>
<name>A0A919GGM4_9ACTN</name>
<accession>A0A919GGM4</accession>
<dbReference type="Pfam" id="PF02333">
    <property type="entry name" value="Phytase"/>
    <property type="match status" value="1"/>
</dbReference>
<dbReference type="SUPFAM" id="SSF50956">
    <property type="entry name" value="Thermostable phytase (3-phytase)"/>
    <property type="match status" value="1"/>
</dbReference>
<reference evidence="3" key="1">
    <citation type="journal article" date="2014" name="Int. J. Syst. Evol. Microbiol.">
        <title>Complete genome sequence of Corynebacterium casei LMG S-19264T (=DSM 44701T), isolated from a smear-ripened cheese.</title>
        <authorList>
            <consortium name="US DOE Joint Genome Institute (JGI-PGF)"/>
            <person name="Walter F."/>
            <person name="Albersmeier A."/>
            <person name="Kalinowski J."/>
            <person name="Ruckert C."/>
        </authorList>
    </citation>
    <scope>NUCLEOTIDE SEQUENCE</scope>
    <source>
        <strain evidence="3">CGMCC 4.7403</strain>
    </source>
</reference>
<protein>
    <recommendedName>
        <fullName evidence="2">BPP domain-containing protein</fullName>
    </recommendedName>
</protein>
<comment type="caution">
    <text evidence="3">The sequence shown here is derived from an EMBL/GenBank/DDBJ whole genome shotgun (WGS) entry which is preliminary data.</text>
</comment>
<reference evidence="3" key="2">
    <citation type="submission" date="2020-09" db="EMBL/GenBank/DDBJ databases">
        <authorList>
            <person name="Sun Q."/>
            <person name="Zhou Y."/>
        </authorList>
    </citation>
    <scope>NUCLEOTIDE SEQUENCE</scope>
    <source>
        <strain evidence="3">CGMCC 4.7403</strain>
    </source>
</reference>
<dbReference type="InterPro" id="IPR011042">
    <property type="entry name" value="6-blade_b-propeller_TolB-like"/>
</dbReference>
<feature type="region of interest" description="Disordered" evidence="1">
    <location>
        <begin position="131"/>
        <end position="168"/>
    </location>
</feature>
<proteinExistence type="predicted"/>
<evidence type="ECO:0000259" key="2">
    <source>
        <dbReference type="PROSITE" id="PS51662"/>
    </source>
</evidence>
<dbReference type="GO" id="GO:0016158">
    <property type="term" value="F:inositol hexakisphosphate 3-phosphatase activity"/>
    <property type="evidence" value="ECO:0007669"/>
    <property type="project" value="InterPro"/>
</dbReference>
<feature type="domain" description="BPP" evidence="2">
    <location>
        <begin position="1"/>
        <end position="167"/>
    </location>
</feature>
<dbReference type="Proteomes" id="UP000603227">
    <property type="component" value="Unassembled WGS sequence"/>
</dbReference>
<evidence type="ECO:0000256" key="1">
    <source>
        <dbReference type="SAM" id="MobiDB-lite"/>
    </source>
</evidence>
<dbReference type="AlphaFoldDB" id="A0A919GGM4"/>